<protein>
    <submittedName>
        <fullName evidence="2">Virion morphogenesis protein</fullName>
    </submittedName>
</protein>
<sequence length="196" mass="22138">MPAPANPINIRHNGLSVREQFAVLQLSPSDKRKALLNVGKAVRKHSRQRIRQQKTLSGQSMAARKNRRKRKKMLRGLSRTMGIQANANQAVIGWRNPVTGAIAKRQQEGLSQTMSSRDLPKITRATYDEPCPKNIARALIRAGFTIKRKRGKGHKRPSLAWITEHLTFGMAGAILRELTDKPQQSRWRIPLAARPF</sequence>
<accession>A0A4V1IMS0</accession>
<dbReference type="AlphaFoldDB" id="A0A4V1IMS0"/>
<dbReference type="EMBL" id="NDXW01000012">
    <property type="protein sequence ID" value="RDH41201.1"/>
    <property type="molecule type" value="Genomic_DNA"/>
</dbReference>
<feature type="region of interest" description="Disordered" evidence="1">
    <location>
        <begin position="44"/>
        <end position="70"/>
    </location>
</feature>
<gene>
    <name evidence="2" type="ORF">B9G39_29830</name>
</gene>
<dbReference type="Pfam" id="PF05069">
    <property type="entry name" value="Phage_tail_S"/>
    <property type="match status" value="1"/>
</dbReference>
<keyword evidence="3" id="KW-1185">Reference proteome</keyword>
<proteinExistence type="predicted"/>
<organism evidence="2 3">
    <name type="scientific">Zooshikella ganghwensis</name>
    <dbReference type="NCBI Taxonomy" id="202772"/>
    <lineage>
        <taxon>Bacteria</taxon>
        <taxon>Pseudomonadati</taxon>
        <taxon>Pseudomonadota</taxon>
        <taxon>Gammaproteobacteria</taxon>
        <taxon>Oceanospirillales</taxon>
        <taxon>Zooshikellaceae</taxon>
        <taxon>Zooshikella</taxon>
    </lineage>
</organism>
<dbReference type="RefSeq" id="WP_094790059.1">
    <property type="nucleotide sequence ID" value="NZ_NDXW01000012.1"/>
</dbReference>
<reference evidence="2 3" key="1">
    <citation type="submission" date="2017-04" db="EMBL/GenBank/DDBJ databases">
        <title>Draft genome sequence of Zooshikella ganghwensis VG4 isolated from Red Sea sediments.</title>
        <authorList>
            <person name="Rehman Z."/>
            <person name="Alam I."/>
            <person name="Kamau A."/>
            <person name="Bajic V."/>
            <person name="Leiknes T."/>
        </authorList>
    </citation>
    <scope>NUCLEOTIDE SEQUENCE [LARGE SCALE GENOMIC DNA]</scope>
    <source>
        <strain evidence="2 3">VG4</strain>
    </source>
</reference>
<evidence type="ECO:0000256" key="1">
    <source>
        <dbReference type="SAM" id="MobiDB-lite"/>
    </source>
</evidence>
<dbReference type="Proteomes" id="UP000257039">
    <property type="component" value="Unassembled WGS sequence"/>
</dbReference>
<name>A0A4V1IMS0_9GAMM</name>
<evidence type="ECO:0000313" key="3">
    <source>
        <dbReference type="Proteomes" id="UP000257039"/>
    </source>
</evidence>
<comment type="caution">
    <text evidence="2">The sequence shown here is derived from an EMBL/GenBank/DDBJ whole genome shotgun (WGS) entry which is preliminary data.</text>
</comment>
<evidence type="ECO:0000313" key="2">
    <source>
        <dbReference type="EMBL" id="RDH41201.1"/>
    </source>
</evidence>
<dbReference type="InterPro" id="IPR006522">
    <property type="entry name" value="Phage_virion_morphogenesis"/>
</dbReference>